<gene>
    <name evidence="3" type="ORF">ATE80_06580</name>
</gene>
<dbReference type="InterPro" id="IPR002347">
    <property type="entry name" value="SDR_fam"/>
</dbReference>
<dbReference type="OrthoDB" id="20590at2"/>
<dbReference type="Gene3D" id="3.40.50.720">
    <property type="entry name" value="NAD(P)-binding Rossmann-like Domain"/>
    <property type="match status" value="1"/>
</dbReference>
<dbReference type="CDD" id="cd05233">
    <property type="entry name" value="SDR_c"/>
    <property type="match status" value="1"/>
</dbReference>
<protein>
    <submittedName>
        <fullName evidence="3">Oxidoreductase</fullName>
    </submittedName>
</protein>
<accession>A0A100Y8F1</accession>
<dbReference type="PRINTS" id="PR00080">
    <property type="entry name" value="SDRFAMILY"/>
</dbReference>
<dbReference type="SUPFAM" id="SSF51735">
    <property type="entry name" value="NAD(P)-binding Rossmann-fold domains"/>
    <property type="match status" value="1"/>
</dbReference>
<keyword evidence="4" id="KW-1185">Reference proteome</keyword>
<dbReference type="FunFam" id="3.40.50.720:FF:000173">
    <property type="entry name" value="3-oxoacyl-[acyl-carrier protein] reductase"/>
    <property type="match status" value="1"/>
</dbReference>
<comment type="similarity">
    <text evidence="1">Belongs to the short-chain dehydrogenases/reductases (SDR) family.</text>
</comment>
<evidence type="ECO:0000256" key="2">
    <source>
        <dbReference type="ARBA" id="ARBA00023002"/>
    </source>
</evidence>
<evidence type="ECO:0000313" key="3">
    <source>
        <dbReference type="EMBL" id="KUH39595.1"/>
    </source>
</evidence>
<dbReference type="Proteomes" id="UP000054011">
    <property type="component" value="Unassembled WGS sequence"/>
</dbReference>
<evidence type="ECO:0000313" key="4">
    <source>
        <dbReference type="Proteomes" id="UP000054011"/>
    </source>
</evidence>
<evidence type="ECO:0000256" key="1">
    <source>
        <dbReference type="ARBA" id="ARBA00006484"/>
    </source>
</evidence>
<dbReference type="PANTHER" id="PTHR43639">
    <property type="entry name" value="OXIDOREDUCTASE, SHORT-CHAIN DEHYDROGENASE/REDUCTASE FAMILY (AFU_ORTHOLOGUE AFUA_5G02870)"/>
    <property type="match status" value="1"/>
</dbReference>
<dbReference type="InterPro" id="IPR036291">
    <property type="entry name" value="NAD(P)-bd_dom_sf"/>
</dbReference>
<name>A0A100Y8F1_9ACTN</name>
<dbReference type="EMBL" id="LNSV01000010">
    <property type="protein sequence ID" value="KUH39595.1"/>
    <property type="molecule type" value="Genomic_DNA"/>
</dbReference>
<comment type="caution">
    <text evidence="3">The sequence shown here is derived from an EMBL/GenBank/DDBJ whole genome shotgun (WGS) entry which is preliminary data.</text>
</comment>
<dbReference type="PANTHER" id="PTHR43639:SF1">
    <property type="entry name" value="SHORT-CHAIN DEHYDROGENASE_REDUCTASE FAMILY PROTEIN"/>
    <property type="match status" value="1"/>
</dbReference>
<dbReference type="STRING" id="936756.ATE80_06580"/>
<reference evidence="3 4" key="1">
    <citation type="submission" date="2015-11" db="EMBL/GenBank/DDBJ databases">
        <title>Genome-wide analysis reveals the secondary metabolome in Streptomyces kanasensis ZX01.</title>
        <authorList>
            <person name="Zhang G."/>
            <person name="Han L."/>
            <person name="Feng J."/>
            <person name="Zhang X."/>
        </authorList>
    </citation>
    <scope>NUCLEOTIDE SEQUENCE [LARGE SCALE GENOMIC DNA]</scope>
    <source>
        <strain evidence="3 4">ZX01</strain>
    </source>
</reference>
<organism evidence="3 4">
    <name type="scientific">Streptomyces kanasensis</name>
    <dbReference type="NCBI Taxonomy" id="936756"/>
    <lineage>
        <taxon>Bacteria</taxon>
        <taxon>Bacillati</taxon>
        <taxon>Actinomycetota</taxon>
        <taxon>Actinomycetes</taxon>
        <taxon>Kitasatosporales</taxon>
        <taxon>Streptomycetaceae</taxon>
        <taxon>Streptomyces</taxon>
    </lineage>
</organism>
<sequence length="245" mass="24904">MIIVTGGGQGIGAAIARRAAALGRPVCVNYRTSAAGAEQVVRDVREAGVEALALRADVTEEDEVVRLFATATDKLGPLSAVVNNAGVTGGLGRVIDLDVGRLDTAYRAVLRSVVLCTREALRAMALSRGGPGGCVVNISSTGARTGGGGEWVHYAALKAAVNAHTWGAAQEAAADGVRINAVAPGLIHTGLHQANGVPDRPERLKATVPMGRIGTPEEVAEAVVFLLSPAASYITGSVLEVGGGR</sequence>
<dbReference type="GO" id="GO:0016491">
    <property type="term" value="F:oxidoreductase activity"/>
    <property type="evidence" value="ECO:0007669"/>
    <property type="project" value="UniProtKB-KW"/>
</dbReference>
<proteinExistence type="inferred from homology"/>
<dbReference type="RefSeq" id="WP_058941185.1">
    <property type="nucleotide sequence ID" value="NZ_LNSV01000010.1"/>
</dbReference>
<dbReference type="PRINTS" id="PR00081">
    <property type="entry name" value="GDHRDH"/>
</dbReference>
<dbReference type="AlphaFoldDB" id="A0A100Y8F1"/>
<dbReference type="Pfam" id="PF13561">
    <property type="entry name" value="adh_short_C2"/>
    <property type="match status" value="1"/>
</dbReference>
<keyword evidence="2" id="KW-0560">Oxidoreductase</keyword>